<keyword evidence="1" id="KW-0812">Transmembrane</keyword>
<keyword evidence="1" id="KW-1133">Transmembrane helix</keyword>
<feature type="transmembrane region" description="Helical" evidence="1">
    <location>
        <begin position="80"/>
        <end position="108"/>
    </location>
</feature>
<keyword evidence="3" id="KW-1185">Reference proteome</keyword>
<dbReference type="Gene3D" id="1.20.120.1780">
    <property type="entry name" value="UbiA prenyltransferase"/>
    <property type="match status" value="1"/>
</dbReference>
<name>A0A9P7JFN3_9AGAM</name>
<protein>
    <submittedName>
        <fullName evidence="2">Uncharacterized protein</fullName>
    </submittedName>
</protein>
<evidence type="ECO:0000313" key="3">
    <source>
        <dbReference type="Proteomes" id="UP000807769"/>
    </source>
</evidence>
<dbReference type="AlphaFoldDB" id="A0A9P7JFN3"/>
<gene>
    <name evidence="2" type="ORF">BJ212DRAFT_1020279</name>
</gene>
<dbReference type="RefSeq" id="XP_041195606.1">
    <property type="nucleotide sequence ID" value="XM_041328860.1"/>
</dbReference>
<keyword evidence="1" id="KW-0472">Membrane</keyword>
<organism evidence="2 3">
    <name type="scientific">Suillus subaureus</name>
    <dbReference type="NCBI Taxonomy" id="48587"/>
    <lineage>
        <taxon>Eukaryota</taxon>
        <taxon>Fungi</taxon>
        <taxon>Dikarya</taxon>
        <taxon>Basidiomycota</taxon>
        <taxon>Agaricomycotina</taxon>
        <taxon>Agaricomycetes</taxon>
        <taxon>Agaricomycetidae</taxon>
        <taxon>Boletales</taxon>
        <taxon>Suillineae</taxon>
        <taxon>Suillaceae</taxon>
        <taxon>Suillus</taxon>
    </lineage>
</organism>
<reference evidence="2" key="1">
    <citation type="journal article" date="2020" name="New Phytol.">
        <title>Comparative genomics reveals dynamic genome evolution in host specialist ectomycorrhizal fungi.</title>
        <authorList>
            <person name="Lofgren L.A."/>
            <person name="Nguyen N.H."/>
            <person name="Vilgalys R."/>
            <person name="Ruytinx J."/>
            <person name="Liao H.L."/>
            <person name="Branco S."/>
            <person name="Kuo A."/>
            <person name="LaButti K."/>
            <person name="Lipzen A."/>
            <person name="Andreopoulos W."/>
            <person name="Pangilinan J."/>
            <person name="Riley R."/>
            <person name="Hundley H."/>
            <person name="Na H."/>
            <person name="Barry K."/>
            <person name="Grigoriev I.V."/>
            <person name="Stajich J.E."/>
            <person name="Kennedy P.G."/>
        </authorList>
    </citation>
    <scope>NUCLEOTIDE SEQUENCE</scope>
    <source>
        <strain evidence="2">MN1</strain>
    </source>
</reference>
<accession>A0A9P7JFN3</accession>
<dbReference type="Proteomes" id="UP000807769">
    <property type="component" value="Unassembled WGS sequence"/>
</dbReference>
<dbReference type="EMBL" id="JABBWG010000008">
    <property type="protein sequence ID" value="KAG1820335.1"/>
    <property type="molecule type" value="Genomic_DNA"/>
</dbReference>
<sequence length="115" mass="12959">MPPKLVISLRHHMSGDSPGKFLYWGLVLTISPQDRKNDEKAGVKPMAVHLGERICPALSVFDATFFACLPWAGHLNSQRLLFYFLLLFQFLSFAVLFCLMGVIVPFLLSPVHLDL</sequence>
<evidence type="ECO:0000313" key="2">
    <source>
        <dbReference type="EMBL" id="KAG1820335.1"/>
    </source>
</evidence>
<proteinExistence type="predicted"/>
<evidence type="ECO:0000256" key="1">
    <source>
        <dbReference type="SAM" id="Phobius"/>
    </source>
</evidence>
<dbReference type="GeneID" id="64622877"/>
<dbReference type="OrthoDB" id="10364813at2759"/>
<comment type="caution">
    <text evidence="2">The sequence shown here is derived from an EMBL/GenBank/DDBJ whole genome shotgun (WGS) entry which is preliminary data.</text>
</comment>